<comment type="subcellular location">
    <subcellularLocation>
        <location evidence="1">Cell membrane</location>
        <topology evidence="1">Single-pass type I membrane protein</topology>
    </subcellularLocation>
</comment>
<name>A0A7K7UT26_EUDEL</name>
<feature type="non-terminal residue" evidence="16">
    <location>
        <position position="223"/>
    </location>
</feature>
<evidence type="ECO:0000256" key="9">
    <source>
        <dbReference type="ARBA" id="ARBA00023139"/>
    </source>
</evidence>
<evidence type="ECO:0000256" key="3">
    <source>
        <dbReference type="ARBA" id="ARBA00022692"/>
    </source>
</evidence>
<organism evidence="16 17">
    <name type="scientific">Eudromia elegans</name>
    <name type="common">Elegant crested-tinamou</name>
    <dbReference type="NCBI Taxonomy" id="8805"/>
    <lineage>
        <taxon>Eukaryota</taxon>
        <taxon>Metazoa</taxon>
        <taxon>Chordata</taxon>
        <taxon>Craniata</taxon>
        <taxon>Vertebrata</taxon>
        <taxon>Euteleostomi</taxon>
        <taxon>Archelosauria</taxon>
        <taxon>Archosauria</taxon>
        <taxon>Dinosauria</taxon>
        <taxon>Saurischia</taxon>
        <taxon>Theropoda</taxon>
        <taxon>Coelurosauria</taxon>
        <taxon>Aves</taxon>
        <taxon>Palaeognathae</taxon>
        <taxon>Tinamiformes</taxon>
        <taxon>Tinamidae</taxon>
        <taxon>Eudromia</taxon>
    </lineage>
</organism>
<evidence type="ECO:0000256" key="1">
    <source>
        <dbReference type="ARBA" id="ARBA00004251"/>
    </source>
</evidence>
<keyword evidence="8 14" id="KW-0472">Membrane</keyword>
<dbReference type="FunFam" id="2.60.40.10:FF:001514">
    <property type="entry name" value="CD8 alpha chain"/>
    <property type="match status" value="1"/>
</dbReference>
<proteinExistence type="predicted"/>
<evidence type="ECO:0000256" key="10">
    <source>
        <dbReference type="ARBA" id="ARBA00023157"/>
    </source>
</evidence>
<dbReference type="OrthoDB" id="9906515at2759"/>
<evidence type="ECO:0000256" key="4">
    <source>
        <dbReference type="ARBA" id="ARBA00022729"/>
    </source>
</evidence>
<dbReference type="EMBL" id="VZSX01000004">
    <property type="protein sequence ID" value="NXA31412.1"/>
    <property type="molecule type" value="Genomic_DNA"/>
</dbReference>
<evidence type="ECO:0000256" key="5">
    <source>
        <dbReference type="ARBA" id="ARBA00022859"/>
    </source>
</evidence>
<evidence type="ECO:0000256" key="14">
    <source>
        <dbReference type="SAM" id="Phobius"/>
    </source>
</evidence>
<dbReference type="GO" id="GO:0007166">
    <property type="term" value="P:cell surface receptor signaling pathway"/>
    <property type="evidence" value="ECO:0007669"/>
    <property type="project" value="TreeGrafter"/>
</dbReference>
<evidence type="ECO:0000313" key="17">
    <source>
        <dbReference type="Proteomes" id="UP000533954"/>
    </source>
</evidence>
<feature type="transmembrane region" description="Helical" evidence="14">
    <location>
        <begin position="181"/>
        <end position="205"/>
    </location>
</feature>
<dbReference type="InterPro" id="IPR015468">
    <property type="entry name" value="CD8_asu"/>
</dbReference>
<gene>
    <name evidence="16" type="primary">Cd8a</name>
    <name evidence="16" type="ORF">EUDELE_R01690</name>
</gene>
<evidence type="ECO:0000259" key="15">
    <source>
        <dbReference type="PROSITE" id="PS50835"/>
    </source>
</evidence>
<keyword evidence="17" id="KW-1185">Reference proteome</keyword>
<evidence type="ECO:0000256" key="13">
    <source>
        <dbReference type="ARBA" id="ARBA00023319"/>
    </source>
</evidence>
<keyword evidence="11" id="KW-0325">Glycoprotein</keyword>
<keyword evidence="2" id="KW-1003">Cell membrane</keyword>
<keyword evidence="7" id="KW-1064">Adaptive immunity</keyword>
<dbReference type="PANTHER" id="PTHR10441:SF2">
    <property type="entry name" value="T-CELL SURFACE GLYCOPROTEIN CD8 ALPHA CHAIN"/>
    <property type="match status" value="1"/>
</dbReference>
<sequence>VGRGRRRHLPLSAGCGGTHGQRGSFAARFRDSRMAQPLRGQRLALECRPADSDVGVSWIRQDPGGALHFIAFINTLARVTYKGSEQTSTHFGAAKEGGSFQLVVKSFSERDQGTYFCLVNKNQMLHFSTGQAAFLPGQQHLCLLCPSPAPYSRPSLGISPSLSPTPAGSSEEKRLDFTCSIFIWIPLACGCLVLLLALVVTVAVCQSKGPRSTPRRGSSLCRR</sequence>
<reference evidence="16 17" key="1">
    <citation type="submission" date="2019-09" db="EMBL/GenBank/DDBJ databases">
        <title>Bird 10,000 Genomes (B10K) Project - Family phase.</title>
        <authorList>
            <person name="Zhang G."/>
        </authorList>
    </citation>
    <scope>NUCLEOTIDE SEQUENCE [LARGE SCALE GENOMIC DNA]</scope>
    <source>
        <strain evidence="16">B10K-LSUMZ-16893</strain>
    </source>
</reference>
<evidence type="ECO:0000313" key="16">
    <source>
        <dbReference type="EMBL" id="NXA31412.1"/>
    </source>
</evidence>
<dbReference type="PROSITE" id="PS50835">
    <property type="entry name" value="IG_LIKE"/>
    <property type="match status" value="1"/>
</dbReference>
<dbReference type="Gene3D" id="2.60.40.10">
    <property type="entry name" value="Immunoglobulins"/>
    <property type="match status" value="1"/>
</dbReference>
<dbReference type="PANTHER" id="PTHR10441">
    <property type="entry name" value="CD8 ALPHA CHAIN"/>
    <property type="match status" value="1"/>
</dbReference>
<dbReference type="GO" id="GO:0045065">
    <property type="term" value="P:cytotoxic T cell differentiation"/>
    <property type="evidence" value="ECO:0007669"/>
    <property type="project" value="TreeGrafter"/>
</dbReference>
<dbReference type="AlphaFoldDB" id="A0A7K7UT26"/>
<evidence type="ECO:0000256" key="11">
    <source>
        <dbReference type="ARBA" id="ARBA00023180"/>
    </source>
</evidence>
<evidence type="ECO:0000256" key="6">
    <source>
        <dbReference type="ARBA" id="ARBA00022989"/>
    </source>
</evidence>
<accession>A0A7K7UT26</accession>
<dbReference type="SUPFAM" id="SSF48726">
    <property type="entry name" value="Immunoglobulin"/>
    <property type="match status" value="1"/>
</dbReference>
<dbReference type="Proteomes" id="UP000533954">
    <property type="component" value="Unassembled WGS sequence"/>
</dbReference>
<dbReference type="InterPro" id="IPR036179">
    <property type="entry name" value="Ig-like_dom_sf"/>
</dbReference>
<evidence type="ECO:0000256" key="8">
    <source>
        <dbReference type="ARBA" id="ARBA00023136"/>
    </source>
</evidence>
<keyword evidence="3 14" id="KW-0812">Transmembrane</keyword>
<feature type="domain" description="Ig-like" evidence="15">
    <location>
        <begin position="40"/>
        <end position="128"/>
    </location>
</feature>
<evidence type="ECO:0000256" key="7">
    <source>
        <dbReference type="ARBA" id="ARBA00023130"/>
    </source>
</evidence>
<feature type="non-terminal residue" evidence="16">
    <location>
        <position position="1"/>
    </location>
</feature>
<comment type="caution">
    <text evidence="16">The sequence shown here is derived from an EMBL/GenBank/DDBJ whole genome shotgun (WGS) entry which is preliminary data.</text>
</comment>
<dbReference type="InterPro" id="IPR013783">
    <property type="entry name" value="Ig-like_fold"/>
</dbReference>
<keyword evidence="9" id="KW-0564">Palmitate</keyword>
<dbReference type="InterPro" id="IPR007110">
    <property type="entry name" value="Ig-like_dom"/>
</dbReference>
<keyword evidence="6 14" id="KW-1133">Transmembrane helix</keyword>
<dbReference type="GO" id="GO:0009897">
    <property type="term" value="C:external side of plasma membrane"/>
    <property type="evidence" value="ECO:0007669"/>
    <property type="project" value="TreeGrafter"/>
</dbReference>
<dbReference type="InterPro" id="IPR013106">
    <property type="entry name" value="Ig_V-set"/>
</dbReference>
<dbReference type="GO" id="GO:0002456">
    <property type="term" value="P:T cell mediated immunity"/>
    <property type="evidence" value="ECO:0007669"/>
    <property type="project" value="TreeGrafter"/>
</dbReference>
<keyword evidence="12" id="KW-0449">Lipoprotein</keyword>
<evidence type="ECO:0000256" key="12">
    <source>
        <dbReference type="ARBA" id="ARBA00023288"/>
    </source>
</evidence>
<keyword evidence="5" id="KW-0391">Immunity</keyword>
<keyword evidence="10" id="KW-1015">Disulfide bond</keyword>
<protein>
    <submittedName>
        <fullName evidence="16">CD8A protein</fullName>
    </submittedName>
</protein>
<evidence type="ECO:0000256" key="2">
    <source>
        <dbReference type="ARBA" id="ARBA00022475"/>
    </source>
</evidence>
<dbReference type="Pfam" id="PF07686">
    <property type="entry name" value="V-set"/>
    <property type="match status" value="1"/>
</dbReference>
<keyword evidence="4" id="KW-0732">Signal</keyword>
<keyword evidence="13" id="KW-0393">Immunoglobulin domain</keyword>